<dbReference type="EMBL" id="MU273497">
    <property type="protein sequence ID" value="KAI0034609.1"/>
    <property type="molecule type" value="Genomic_DNA"/>
</dbReference>
<protein>
    <submittedName>
        <fullName evidence="1">Uncharacterized protein</fullName>
    </submittedName>
</protein>
<sequence length="381" mass="40260">GSCVDSASSTSITITFPTASVSSSASLTSSASANATTTFTVSVDSQFSFLTQTSLLLATPTSSSISITQTNPDAPATIVSEVSSAPVATVSASPILPSTVPSRVYPPSPIPSSENLSGYTLVAVLFDSQLDWQFVTSSSDSETQLFSWMPPLLQASLGLAADQTKTFALQVYIPDTYQGPQDVTQLLTTFMVYIPDSAVSDLASQLKTRSSAFYTALGNPYQSLAVHVNPSFPITAVSASVIPGGGTTTATTSSASSSSSRTNAIIGVVSALGGLTLIILAVLVYRSVKKRRELAHRRLTEEQDTVAAYPDRTGRDFDQDSVGGQRRRSFYFAEDSLRGAAPVAQGRTEYSYLDHPDGEVREMRRGGPISAPVLQQSSMNW</sequence>
<reference evidence="1" key="2">
    <citation type="journal article" date="2022" name="New Phytol.">
        <title>Evolutionary transition to the ectomycorrhizal habit in the genomes of a hyperdiverse lineage of mushroom-forming fungi.</title>
        <authorList>
            <person name="Looney B."/>
            <person name="Miyauchi S."/>
            <person name="Morin E."/>
            <person name="Drula E."/>
            <person name="Courty P.E."/>
            <person name="Kohler A."/>
            <person name="Kuo A."/>
            <person name="LaButti K."/>
            <person name="Pangilinan J."/>
            <person name="Lipzen A."/>
            <person name="Riley R."/>
            <person name="Andreopoulos W."/>
            <person name="He G."/>
            <person name="Johnson J."/>
            <person name="Nolan M."/>
            <person name="Tritt A."/>
            <person name="Barry K.W."/>
            <person name="Grigoriev I.V."/>
            <person name="Nagy L.G."/>
            <person name="Hibbett D."/>
            <person name="Henrissat B."/>
            <person name="Matheny P.B."/>
            <person name="Labbe J."/>
            <person name="Martin F.M."/>
        </authorList>
    </citation>
    <scope>NUCLEOTIDE SEQUENCE</scope>
    <source>
        <strain evidence="1">EC-137</strain>
    </source>
</reference>
<dbReference type="Proteomes" id="UP000814128">
    <property type="component" value="Unassembled WGS sequence"/>
</dbReference>
<reference evidence="1" key="1">
    <citation type="submission" date="2021-02" db="EMBL/GenBank/DDBJ databases">
        <authorList>
            <consortium name="DOE Joint Genome Institute"/>
            <person name="Ahrendt S."/>
            <person name="Looney B.P."/>
            <person name="Miyauchi S."/>
            <person name="Morin E."/>
            <person name="Drula E."/>
            <person name="Courty P.E."/>
            <person name="Chicoki N."/>
            <person name="Fauchery L."/>
            <person name="Kohler A."/>
            <person name="Kuo A."/>
            <person name="Labutti K."/>
            <person name="Pangilinan J."/>
            <person name="Lipzen A."/>
            <person name="Riley R."/>
            <person name="Andreopoulos W."/>
            <person name="He G."/>
            <person name="Johnson J."/>
            <person name="Barry K.W."/>
            <person name="Grigoriev I.V."/>
            <person name="Nagy L."/>
            <person name="Hibbett D."/>
            <person name="Henrissat B."/>
            <person name="Matheny P.B."/>
            <person name="Labbe J."/>
            <person name="Martin F."/>
        </authorList>
    </citation>
    <scope>NUCLEOTIDE SEQUENCE</scope>
    <source>
        <strain evidence="1">EC-137</strain>
    </source>
</reference>
<comment type="caution">
    <text evidence="1">The sequence shown here is derived from an EMBL/GenBank/DDBJ whole genome shotgun (WGS) entry which is preliminary data.</text>
</comment>
<evidence type="ECO:0000313" key="1">
    <source>
        <dbReference type="EMBL" id="KAI0034609.1"/>
    </source>
</evidence>
<accession>A0ACB8QRZ0</accession>
<keyword evidence="2" id="KW-1185">Reference proteome</keyword>
<name>A0ACB8QRZ0_9AGAM</name>
<gene>
    <name evidence="1" type="ORF">K488DRAFT_45031</name>
</gene>
<organism evidence="1 2">
    <name type="scientific">Vararia minispora EC-137</name>
    <dbReference type="NCBI Taxonomy" id="1314806"/>
    <lineage>
        <taxon>Eukaryota</taxon>
        <taxon>Fungi</taxon>
        <taxon>Dikarya</taxon>
        <taxon>Basidiomycota</taxon>
        <taxon>Agaricomycotina</taxon>
        <taxon>Agaricomycetes</taxon>
        <taxon>Russulales</taxon>
        <taxon>Lachnocladiaceae</taxon>
        <taxon>Vararia</taxon>
    </lineage>
</organism>
<evidence type="ECO:0000313" key="2">
    <source>
        <dbReference type="Proteomes" id="UP000814128"/>
    </source>
</evidence>
<proteinExistence type="predicted"/>
<feature type="non-terminal residue" evidence="1">
    <location>
        <position position="1"/>
    </location>
</feature>